<name>T1B5D2_9ZZZZ</name>
<keyword evidence="1 3" id="KW-0328">Glycosyltransferase</keyword>
<protein>
    <submittedName>
        <fullName evidence="3">Dolichyl-phosphate beta-D-mannosyltransferase</fullName>
    </submittedName>
</protein>
<keyword evidence="2 3" id="KW-0808">Transferase</keyword>
<dbReference type="InterPro" id="IPR039528">
    <property type="entry name" value="DPM1-like"/>
</dbReference>
<evidence type="ECO:0000256" key="1">
    <source>
        <dbReference type="ARBA" id="ARBA00022676"/>
    </source>
</evidence>
<reference evidence="3" key="1">
    <citation type="submission" date="2013-08" db="EMBL/GenBank/DDBJ databases">
        <authorList>
            <person name="Mendez C."/>
            <person name="Richter M."/>
            <person name="Ferrer M."/>
            <person name="Sanchez J."/>
        </authorList>
    </citation>
    <scope>NUCLEOTIDE SEQUENCE</scope>
</reference>
<dbReference type="PANTHER" id="PTHR43398:SF1">
    <property type="entry name" value="DOLICHOL-PHOSPHATE MANNOSYLTRANSFERASE SUBUNIT 1"/>
    <property type="match status" value="1"/>
</dbReference>
<dbReference type="Gene3D" id="3.90.550.10">
    <property type="entry name" value="Spore Coat Polysaccharide Biosynthesis Protein SpsA, Chain A"/>
    <property type="match status" value="1"/>
</dbReference>
<dbReference type="AlphaFoldDB" id="T1B5D2"/>
<evidence type="ECO:0000256" key="2">
    <source>
        <dbReference type="ARBA" id="ARBA00022679"/>
    </source>
</evidence>
<dbReference type="GO" id="GO:0016020">
    <property type="term" value="C:membrane"/>
    <property type="evidence" value="ECO:0007669"/>
    <property type="project" value="GOC"/>
</dbReference>
<dbReference type="GO" id="GO:0004582">
    <property type="term" value="F:dolichyl-phosphate beta-D-mannosyltransferase activity"/>
    <property type="evidence" value="ECO:0007669"/>
    <property type="project" value="InterPro"/>
</dbReference>
<dbReference type="PANTHER" id="PTHR43398">
    <property type="entry name" value="DOLICHOL-PHOSPHATE MANNOSYLTRANSFERASE SUBUNIT 1"/>
    <property type="match status" value="1"/>
</dbReference>
<organism evidence="3">
    <name type="scientific">mine drainage metagenome</name>
    <dbReference type="NCBI Taxonomy" id="410659"/>
    <lineage>
        <taxon>unclassified sequences</taxon>
        <taxon>metagenomes</taxon>
        <taxon>ecological metagenomes</taxon>
    </lineage>
</organism>
<proteinExistence type="predicted"/>
<evidence type="ECO:0000313" key="3">
    <source>
        <dbReference type="EMBL" id="EQD49560.1"/>
    </source>
</evidence>
<accession>T1B5D2</accession>
<feature type="non-terminal residue" evidence="3">
    <location>
        <position position="1"/>
    </location>
</feature>
<reference evidence="3" key="2">
    <citation type="journal article" date="2014" name="ISME J.">
        <title>Microbial stratification in low pH oxic and suboxic macroscopic growths along an acid mine drainage.</title>
        <authorList>
            <person name="Mendez-Garcia C."/>
            <person name="Mesa V."/>
            <person name="Sprenger R.R."/>
            <person name="Richter M."/>
            <person name="Diez M.S."/>
            <person name="Solano J."/>
            <person name="Bargiela R."/>
            <person name="Golyshina O.V."/>
            <person name="Manteca A."/>
            <person name="Ramos J.L."/>
            <person name="Gallego J.R."/>
            <person name="Llorente I."/>
            <person name="Martins Dos Santos V.A."/>
            <person name="Jensen O.N."/>
            <person name="Pelaez A.I."/>
            <person name="Sanchez J."/>
            <person name="Ferrer M."/>
        </authorList>
    </citation>
    <scope>NUCLEOTIDE SEQUENCE</scope>
</reference>
<dbReference type="GO" id="GO:0006506">
    <property type="term" value="P:GPI anchor biosynthetic process"/>
    <property type="evidence" value="ECO:0007669"/>
    <property type="project" value="TreeGrafter"/>
</dbReference>
<dbReference type="GO" id="GO:0035269">
    <property type="term" value="P:protein O-linked glycosylation via mannose"/>
    <property type="evidence" value="ECO:0007669"/>
    <property type="project" value="TreeGrafter"/>
</dbReference>
<comment type="caution">
    <text evidence="3">The sequence shown here is derived from an EMBL/GenBank/DDBJ whole genome shotgun (WGS) entry which is preliminary data.</text>
</comment>
<sequence length="104" mass="11602">RLLSTGAALLARPLVSVRDPMSGFFALRRSILDRRPLAPIGYKIGLEILVKCRPAPIVEIPIEFRPRLAGESKLARGEIGRYLRHVGRLYGWRLGGPQRASSTR</sequence>
<dbReference type="GO" id="GO:0006488">
    <property type="term" value="P:dolichol-linked oligosaccharide biosynthetic process"/>
    <property type="evidence" value="ECO:0007669"/>
    <property type="project" value="TreeGrafter"/>
</dbReference>
<gene>
    <name evidence="3" type="ORF">B1B_11574</name>
</gene>
<dbReference type="EMBL" id="AUZY01007532">
    <property type="protein sequence ID" value="EQD49560.1"/>
    <property type="molecule type" value="Genomic_DNA"/>
</dbReference>
<dbReference type="InterPro" id="IPR029044">
    <property type="entry name" value="Nucleotide-diphossugar_trans"/>
</dbReference>